<evidence type="ECO:0000256" key="1">
    <source>
        <dbReference type="SAM" id="MobiDB-lite"/>
    </source>
</evidence>
<sequence length="65" mass="6679">MEPAPHPAPAATTGGHPVDEDPEVPGLWTSGLRGAGHLAAERTARGGPPRACYESDWWGYGVSAG</sequence>
<dbReference type="Proteomes" id="UP001500945">
    <property type="component" value="Unassembled WGS sequence"/>
</dbReference>
<keyword evidence="3" id="KW-1185">Reference proteome</keyword>
<reference evidence="3" key="1">
    <citation type="journal article" date="2019" name="Int. J. Syst. Evol. Microbiol.">
        <title>The Global Catalogue of Microorganisms (GCM) 10K type strain sequencing project: providing services to taxonomists for standard genome sequencing and annotation.</title>
        <authorList>
            <consortium name="The Broad Institute Genomics Platform"/>
            <consortium name="The Broad Institute Genome Sequencing Center for Infectious Disease"/>
            <person name="Wu L."/>
            <person name="Ma J."/>
        </authorList>
    </citation>
    <scope>NUCLEOTIDE SEQUENCE [LARGE SCALE GENOMIC DNA]</scope>
    <source>
        <strain evidence="3">JCM 17809</strain>
    </source>
</reference>
<dbReference type="EMBL" id="BAABGM010000019">
    <property type="protein sequence ID" value="GAA4409999.1"/>
    <property type="molecule type" value="Genomic_DNA"/>
</dbReference>
<name>A0ABP8KMF7_9MICO</name>
<gene>
    <name evidence="2" type="ORF">GCM10023168_29190</name>
</gene>
<accession>A0ABP8KMF7</accession>
<evidence type="ECO:0000313" key="2">
    <source>
        <dbReference type="EMBL" id="GAA4409999.1"/>
    </source>
</evidence>
<comment type="caution">
    <text evidence="2">The sequence shown here is derived from an EMBL/GenBank/DDBJ whole genome shotgun (WGS) entry which is preliminary data.</text>
</comment>
<organism evidence="2 3">
    <name type="scientific">Fodinibacter luteus</name>
    <dbReference type="NCBI Taxonomy" id="552064"/>
    <lineage>
        <taxon>Bacteria</taxon>
        <taxon>Bacillati</taxon>
        <taxon>Actinomycetota</taxon>
        <taxon>Actinomycetes</taxon>
        <taxon>Micrococcales</taxon>
        <taxon>Intrasporangiaceae</taxon>
        <taxon>Fodinibacter (ex Wang et al. 2009)</taxon>
    </lineage>
</organism>
<proteinExistence type="predicted"/>
<evidence type="ECO:0000313" key="3">
    <source>
        <dbReference type="Proteomes" id="UP001500945"/>
    </source>
</evidence>
<feature type="region of interest" description="Disordered" evidence="1">
    <location>
        <begin position="1"/>
        <end position="31"/>
    </location>
</feature>
<protein>
    <submittedName>
        <fullName evidence="2">Uncharacterized protein</fullName>
    </submittedName>
</protein>